<dbReference type="Proteomes" id="UP000003240">
    <property type="component" value="Unassembled WGS sequence"/>
</dbReference>
<name>F7NK68_9FIRM</name>
<protein>
    <submittedName>
        <fullName evidence="1">Uncharacterized protein</fullName>
    </submittedName>
</protein>
<proteinExistence type="predicted"/>
<evidence type="ECO:0000313" key="1">
    <source>
        <dbReference type="EMBL" id="EGO63509.1"/>
    </source>
</evidence>
<keyword evidence="2" id="KW-1185">Reference proteome</keyword>
<reference evidence="1 2" key="1">
    <citation type="journal article" date="2011" name="EMBO J.">
        <title>Structural diversity of bacterial flagellar motors.</title>
        <authorList>
            <person name="Chen S."/>
            <person name="Beeby M."/>
            <person name="Murphy G.E."/>
            <person name="Leadbetter J.R."/>
            <person name="Hendrixson D.R."/>
            <person name="Briegel A."/>
            <person name="Li Z."/>
            <person name="Shi J."/>
            <person name="Tocheva E.I."/>
            <person name="Muller A."/>
            <person name="Dobro M.J."/>
            <person name="Jensen G.J."/>
        </authorList>
    </citation>
    <scope>NUCLEOTIDE SEQUENCE [LARGE SCALE GENOMIC DNA]</scope>
    <source>
        <strain evidence="1 2">DSM 6540</strain>
    </source>
</reference>
<sequence length="33" mass="3926">MERTIIDWMFEHPWLTTFILWAFAAALGRRSSA</sequence>
<organism evidence="1 2">
    <name type="scientific">Acetonema longum DSM 6540</name>
    <dbReference type="NCBI Taxonomy" id="1009370"/>
    <lineage>
        <taxon>Bacteria</taxon>
        <taxon>Bacillati</taxon>
        <taxon>Bacillota</taxon>
        <taxon>Negativicutes</taxon>
        <taxon>Acetonemataceae</taxon>
        <taxon>Acetonema</taxon>
    </lineage>
</organism>
<gene>
    <name evidence="1" type="ORF">ALO_12406</name>
</gene>
<comment type="caution">
    <text evidence="1">The sequence shown here is derived from an EMBL/GenBank/DDBJ whole genome shotgun (WGS) entry which is preliminary data.</text>
</comment>
<dbReference type="AlphaFoldDB" id="F7NK68"/>
<accession>F7NK68</accession>
<evidence type="ECO:0000313" key="2">
    <source>
        <dbReference type="Proteomes" id="UP000003240"/>
    </source>
</evidence>
<dbReference type="EMBL" id="AFGF01000107">
    <property type="protein sequence ID" value="EGO63509.1"/>
    <property type="molecule type" value="Genomic_DNA"/>
</dbReference>